<comment type="caution">
    <text evidence="1">The sequence shown here is derived from an EMBL/GenBank/DDBJ whole genome shotgun (WGS) entry which is preliminary data.</text>
</comment>
<accession>A0A4R4FB07</accession>
<reference evidence="1 2" key="1">
    <citation type="journal article" date="2016" name="Nat. Microbiol.">
        <title>The Mouse Intestinal Bacterial Collection (miBC) provides host-specific insight into cultured diversity and functional potential of the gut microbiota.</title>
        <authorList>
            <person name="Lagkouvardos I."/>
            <person name="Pukall R."/>
            <person name="Abt B."/>
            <person name="Foesel B.U."/>
            <person name="Meier-Kolthoff J.P."/>
            <person name="Kumar N."/>
            <person name="Bresciani A."/>
            <person name="Martinez I."/>
            <person name="Just S."/>
            <person name="Ziegler C."/>
            <person name="Brugiroux S."/>
            <person name="Garzetti D."/>
            <person name="Wenning M."/>
            <person name="Bui T.P."/>
            <person name="Wang J."/>
            <person name="Hugenholtz F."/>
            <person name="Plugge C.M."/>
            <person name="Peterson D.A."/>
            <person name="Hornef M.W."/>
            <person name="Baines J.F."/>
            <person name="Smidt H."/>
            <person name="Walter J."/>
            <person name="Kristiansen K."/>
            <person name="Nielsen H.B."/>
            <person name="Haller D."/>
            <person name="Overmann J."/>
            <person name="Stecher B."/>
            <person name="Clavel T."/>
        </authorList>
    </citation>
    <scope>NUCLEOTIDE SEQUENCE [LARGE SCALE GENOMIC DNA]</scope>
    <source>
        <strain evidence="1 2">DSM 28560</strain>
    </source>
</reference>
<dbReference type="GO" id="GO:0000287">
    <property type="term" value="F:magnesium ion binding"/>
    <property type="evidence" value="ECO:0007669"/>
    <property type="project" value="TreeGrafter"/>
</dbReference>
<evidence type="ECO:0000313" key="2">
    <source>
        <dbReference type="Proteomes" id="UP000295710"/>
    </source>
</evidence>
<dbReference type="GO" id="GO:0016791">
    <property type="term" value="F:phosphatase activity"/>
    <property type="evidence" value="ECO:0007669"/>
    <property type="project" value="UniProtKB-ARBA"/>
</dbReference>
<sequence length="264" mass="29210">MIKLIASDLDGTLLQNGAQRLNPEVFDMIKTLKSHGVLFTAASGRQYTNLRRLFAPVKDDIAYVAENGSLSIYEGNTLSKGTVSRNLGLRIIDAVREYGRCECIVSGERICYTDSRNPRFAKHMLDVVGNDMEFVDDLKTDVKEPFLKLALCDFDGTAQTEAYFKRLFSDEIKIVTSGNIWVDFITPGANKGAALQVLLDHLKIDPQDCIAFGDQCNDEEMLQLAGKSYAMTYAPPAVIRHSTCTTDSVEEVLAGIIKELDKPA</sequence>
<gene>
    <name evidence="1" type="ORF">E1963_15955</name>
</gene>
<dbReference type="RefSeq" id="WP_132280109.1">
    <property type="nucleotide sequence ID" value="NZ_JAOBST010000038.1"/>
</dbReference>
<dbReference type="SUPFAM" id="SSF56784">
    <property type="entry name" value="HAD-like"/>
    <property type="match status" value="1"/>
</dbReference>
<dbReference type="PROSITE" id="PS01229">
    <property type="entry name" value="COF_2"/>
    <property type="match status" value="1"/>
</dbReference>
<keyword evidence="2" id="KW-1185">Reference proteome</keyword>
<dbReference type="SFLD" id="SFLDS00003">
    <property type="entry name" value="Haloacid_Dehalogenase"/>
    <property type="match status" value="1"/>
</dbReference>
<dbReference type="SFLD" id="SFLDG01140">
    <property type="entry name" value="C2.B:_Phosphomannomutase_and_P"/>
    <property type="match status" value="1"/>
</dbReference>
<dbReference type="InterPro" id="IPR006379">
    <property type="entry name" value="HAD-SF_hydro_IIB"/>
</dbReference>
<dbReference type="Gene3D" id="3.40.50.1000">
    <property type="entry name" value="HAD superfamily/HAD-like"/>
    <property type="match status" value="1"/>
</dbReference>
<dbReference type="Pfam" id="PF08282">
    <property type="entry name" value="Hydrolase_3"/>
    <property type="match status" value="1"/>
</dbReference>
<dbReference type="AlphaFoldDB" id="A0A4R4FB07"/>
<dbReference type="Proteomes" id="UP000295710">
    <property type="component" value="Unassembled WGS sequence"/>
</dbReference>
<evidence type="ECO:0000313" key="1">
    <source>
        <dbReference type="EMBL" id="TDA20677.1"/>
    </source>
</evidence>
<protein>
    <submittedName>
        <fullName evidence="1">HAD family hydrolase</fullName>
    </submittedName>
</protein>
<dbReference type="Gene3D" id="3.30.1240.10">
    <property type="match status" value="1"/>
</dbReference>
<dbReference type="InterPro" id="IPR036412">
    <property type="entry name" value="HAD-like_sf"/>
</dbReference>
<keyword evidence="1" id="KW-0378">Hydrolase</keyword>
<dbReference type="InterPro" id="IPR000150">
    <property type="entry name" value="Cof"/>
</dbReference>
<dbReference type="EMBL" id="SMMX01000017">
    <property type="protein sequence ID" value="TDA20677.1"/>
    <property type="molecule type" value="Genomic_DNA"/>
</dbReference>
<dbReference type="NCBIfam" id="TIGR01484">
    <property type="entry name" value="HAD-SF-IIB"/>
    <property type="match status" value="1"/>
</dbReference>
<proteinExistence type="predicted"/>
<dbReference type="InterPro" id="IPR023214">
    <property type="entry name" value="HAD_sf"/>
</dbReference>
<dbReference type="PANTHER" id="PTHR10000">
    <property type="entry name" value="PHOSPHOSERINE PHOSPHATASE"/>
    <property type="match status" value="1"/>
</dbReference>
<dbReference type="GO" id="GO:0005829">
    <property type="term" value="C:cytosol"/>
    <property type="evidence" value="ECO:0007669"/>
    <property type="project" value="TreeGrafter"/>
</dbReference>
<organism evidence="1 2">
    <name type="scientific">Extibacter muris</name>
    <dbReference type="NCBI Taxonomy" id="1796622"/>
    <lineage>
        <taxon>Bacteria</taxon>
        <taxon>Bacillati</taxon>
        <taxon>Bacillota</taxon>
        <taxon>Clostridia</taxon>
        <taxon>Lachnospirales</taxon>
        <taxon>Lachnospiraceae</taxon>
        <taxon>Extibacter</taxon>
    </lineage>
</organism>
<name>A0A4R4FB07_9FIRM</name>
<dbReference type="PANTHER" id="PTHR10000:SF53">
    <property type="entry name" value="5-AMINO-6-(5-PHOSPHO-D-RIBITYLAMINO)URACIL PHOSPHATASE YBJI-RELATED"/>
    <property type="match status" value="1"/>
</dbReference>
<dbReference type="NCBIfam" id="TIGR00099">
    <property type="entry name" value="Cof-subfamily"/>
    <property type="match status" value="1"/>
</dbReference>